<evidence type="ECO:0000313" key="4">
    <source>
        <dbReference type="EMBL" id="GHP03320.1"/>
    </source>
</evidence>
<organism evidence="4 5">
    <name type="scientific">Pycnococcus provasolii</name>
    <dbReference type="NCBI Taxonomy" id="41880"/>
    <lineage>
        <taxon>Eukaryota</taxon>
        <taxon>Viridiplantae</taxon>
        <taxon>Chlorophyta</taxon>
        <taxon>Pseudoscourfieldiophyceae</taxon>
        <taxon>Pseudoscourfieldiales</taxon>
        <taxon>Pycnococcaceae</taxon>
        <taxon>Pycnococcus</taxon>
    </lineage>
</organism>
<evidence type="ECO:0000256" key="3">
    <source>
        <dbReference type="SAM" id="Phobius"/>
    </source>
</evidence>
<feature type="compositionally biased region" description="Basic residues" evidence="2">
    <location>
        <begin position="34"/>
        <end position="61"/>
    </location>
</feature>
<feature type="region of interest" description="Disordered" evidence="2">
    <location>
        <begin position="230"/>
        <end position="264"/>
    </location>
</feature>
<keyword evidence="3" id="KW-0812">Transmembrane</keyword>
<evidence type="ECO:0000256" key="1">
    <source>
        <dbReference type="SAM" id="Coils"/>
    </source>
</evidence>
<keyword evidence="1" id="KW-0175">Coiled coil</keyword>
<sequence length="350" mass="38841">MFLKNRSMPPPSLSSSSLVSGGVVCRGGVARLPARARAHPRAHPARPARAHPRAQRARAQPRCRASSSDSNSNDESSNFESDFSNYEIPRDKIKSLKKGSSYASSSTEDVYRAMKRQLRSAIEEESAKDRLLESVDEYVEGEKQRLMGLAEEAYAELDKLSRVSKNIANLEFDLALNEINDQTSSLIEQEREKREAEALAQLVAAEKQAEQLEAYELKLAARRQRGLFFKSLYSPPPPPKDAQNDTDSVKRSGGKPAPDHWRVRPTSLEEEMHSSDIDALYAAMLAQQQSFEGFKRALYATITAILILGMCLAMSEGLATSWPRFSLYAGLFGSVVLQTIIDFFGSTTDT</sequence>
<keyword evidence="3" id="KW-0472">Membrane</keyword>
<feature type="transmembrane region" description="Helical" evidence="3">
    <location>
        <begin position="325"/>
        <end position="345"/>
    </location>
</feature>
<keyword evidence="3" id="KW-1133">Transmembrane helix</keyword>
<feature type="coiled-coil region" evidence="1">
    <location>
        <begin position="179"/>
        <end position="225"/>
    </location>
</feature>
<dbReference type="Proteomes" id="UP000660262">
    <property type="component" value="Unassembled WGS sequence"/>
</dbReference>
<dbReference type="AlphaFoldDB" id="A0A830HBQ3"/>
<feature type="compositionally biased region" description="Low complexity" evidence="2">
    <location>
        <begin position="62"/>
        <end position="83"/>
    </location>
</feature>
<feature type="region of interest" description="Disordered" evidence="2">
    <location>
        <begin position="1"/>
        <end position="20"/>
    </location>
</feature>
<protein>
    <submittedName>
        <fullName evidence="4">Uncharacterized protein</fullName>
    </submittedName>
</protein>
<keyword evidence="5" id="KW-1185">Reference proteome</keyword>
<proteinExistence type="predicted"/>
<feature type="region of interest" description="Disordered" evidence="2">
    <location>
        <begin position="34"/>
        <end position="83"/>
    </location>
</feature>
<evidence type="ECO:0000256" key="2">
    <source>
        <dbReference type="SAM" id="MobiDB-lite"/>
    </source>
</evidence>
<comment type="caution">
    <text evidence="4">The sequence shown here is derived from an EMBL/GenBank/DDBJ whole genome shotgun (WGS) entry which is preliminary data.</text>
</comment>
<dbReference type="EMBL" id="BNJQ01000005">
    <property type="protein sequence ID" value="GHP03320.1"/>
    <property type="molecule type" value="Genomic_DNA"/>
</dbReference>
<feature type="transmembrane region" description="Helical" evidence="3">
    <location>
        <begin position="297"/>
        <end position="319"/>
    </location>
</feature>
<evidence type="ECO:0000313" key="5">
    <source>
        <dbReference type="Proteomes" id="UP000660262"/>
    </source>
</evidence>
<gene>
    <name evidence="4" type="ORF">PPROV_000207500</name>
</gene>
<reference evidence="4" key="1">
    <citation type="submission" date="2020-10" db="EMBL/GenBank/DDBJ databases">
        <title>Unveiling of a novel bifunctional photoreceptor, Dualchrome1, isolated from a cosmopolitan green alga.</title>
        <authorList>
            <person name="Suzuki S."/>
            <person name="Kawachi M."/>
        </authorList>
    </citation>
    <scope>NUCLEOTIDE SEQUENCE</scope>
    <source>
        <strain evidence="4">NIES 2893</strain>
    </source>
</reference>
<name>A0A830HBQ3_9CHLO</name>
<accession>A0A830HBQ3</accession>